<reference evidence="1 2" key="1">
    <citation type="journal article" date="2019" name="Genome Biol. Evol.">
        <title>Insights into the evolution of the New World diploid cottons (Gossypium, subgenus Houzingenia) based on genome sequencing.</title>
        <authorList>
            <person name="Grover C.E."/>
            <person name="Arick M.A. 2nd"/>
            <person name="Thrash A."/>
            <person name="Conover J.L."/>
            <person name="Sanders W.S."/>
            <person name="Peterson D.G."/>
            <person name="Frelichowski J.E."/>
            <person name="Scheffler J.A."/>
            <person name="Scheffler B.E."/>
            <person name="Wendel J.F."/>
        </authorList>
    </citation>
    <scope>NUCLEOTIDE SEQUENCE [LARGE SCALE GENOMIC DNA]</scope>
    <source>
        <strain evidence="1">1</strain>
        <tissue evidence="1">Leaf</tissue>
    </source>
</reference>
<sequence>MADLVAKIEVSELLRFHLLEEPSSI</sequence>
<protein>
    <submittedName>
        <fullName evidence="1">Uncharacterized protein</fullName>
    </submittedName>
</protein>
<evidence type="ECO:0000313" key="2">
    <source>
        <dbReference type="Proteomes" id="UP000593576"/>
    </source>
</evidence>
<keyword evidence="2" id="KW-1185">Reference proteome</keyword>
<dbReference type="Proteomes" id="UP000593576">
    <property type="component" value="Unassembled WGS sequence"/>
</dbReference>
<comment type="caution">
    <text evidence="1">The sequence shown here is derived from an EMBL/GenBank/DDBJ whole genome shotgun (WGS) entry which is preliminary data.</text>
</comment>
<proteinExistence type="predicted"/>
<organism evidence="1 2">
    <name type="scientific">Gossypium schwendimanii</name>
    <name type="common">Cotton</name>
    <dbReference type="NCBI Taxonomy" id="34291"/>
    <lineage>
        <taxon>Eukaryota</taxon>
        <taxon>Viridiplantae</taxon>
        <taxon>Streptophyta</taxon>
        <taxon>Embryophyta</taxon>
        <taxon>Tracheophyta</taxon>
        <taxon>Spermatophyta</taxon>
        <taxon>Magnoliopsida</taxon>
        <taxon>eudicotyledons</taxon>
        <taxon>Gunneridae</taxon>
        <taxon>Pentapetalae</taxon>
        <taxon>rosids</taxon>
        <taxon>malvids</taxon>
        <taxon>Malvales</taxon>
        <taxon>Malvaceae</taxon>
        <taxon>Malvoideae</taxon>
        <taxon>Gossypium</taxon>
    </lineage>
</organism>
<name>A0A7J9KPF3_GOSSC</name>
<dbReference type="AlphaFoldDB" id="A0A7J9KPF3"/>
<dbReference type="EMBL" id="JABFAF010000001">
    <property type="protein sequence ID" value="MBA0848119.1"/>
    <property type="molecule type" value="Genomic_DNA"/>
</dbReference>
<gene>
    <name evidence="1" type="ORF">Goshw_028667</name>
</gene>
<evidence type="ECO:0000313" key="1">
    <source>
        <dbReference type="EMBL" id="MBA0848119.1"/>
    </source>
</evidence>
<feature type="non-terminal residue" evidence="1">
    <location>
        <position position="25"/>
    </location>
</feature>
<accession>A0A7J9KPF3</accession>